<proteinExistence type="predicted"/>
<evidence type="ECO:0000313" key="2">
    <source>
        <dbReference type="EMBL" id="KAF6835452.1"/>
    </source>
</evidence>
<reference evidence="2" key="1">
    <citation type="journal article" date="2020" name="Phytopathology">
        <title>Genome Sequence Resources of Colletotrichum truncatum, C. plurivorum, C. musicola, and C. sojae: Four Species Pathogenic to Soybean (Glycine max).</title>
        <authorList>
            <person name="Rogerio F."/>
            <person name="Boufleur T.R."/>
            <person name="Ciampi-Guillardi M."/>
            <person name="Sukno S.A."/>
            <person name="Thon M.R."/>
            <person name="Massola Junior N.S."/>
            <person name="Baroncelli R."/>
        </authorList>
    </citation>
    <scope>NUCLEOTIDE SEQUENCE</scope>
    <source>
        <strain evidence="2">LFN00145</strain>
    </source>
</reference>
<feature type="compositionally biased region" description="Basic and acidic residues" evidence="1">
    <location>
        <begin position="1"/>
        <end position="10"/>
    </location>
</feature>
<name>A0A8H6KPT7_9PEZI</name>
<accession>A0A8H6KPT7</accession>
<dbReference type="EMBL" id="WIGO01000040">
    <property type="protein sequence ID" value="KAF6835452.1"/>
    <property type="molecule type" value="Genomic_DNA"/>
</dbReference>
<feature type="region of interest" description="Disordered" evidence="1">
    <location>
        <begin position="1"/>
        <end position="55"/>
    </location>
</feature>
<comment type="caution">
    <text evidence="2">The sequence shown here is derived from an EMBL/GenBank/DDBJ whole genome shotgun (WGS) entry which is preliminary data.</text>
</comment>
<keyword evidence="3" id="KW-1185">Reference proteome</keyword>
<sequence length="106" mass="11036">MERDRGEEPQTPKPPATATATGAYPNHTDCRRSSSLLRPGPRMMADARGGTTHAGKRDGVLFSFAASFFSPLALASGAGREGEGALVQMTVASSDTQYISSPGPPN</sequence>
<organism evidence="2 3">
    <name type="scientific">Colletotrichum plurivorum</name>
    <dbReference type="NCBI Taxonomy" id="2175906"/>
    <lineage>
        <taxon>Eukaryota</taxon>
        <taxon>Fungi</taxon>
        <taxon>Dikarya</taxon>
        <taxon>Ascomycota</taxon>
        <taxon>Pezizomycotina</taxon>
        <taxon>Sordariomycetes</taxon>
        <taxon>Hypocreomycetidae</taxon>
        <taxon>Glomerellales</taxon>
        <taxon>Glomerellaceae</taxon>
        <taxon>Colletotrichum</taxon>
        <taxon>Colletotrichum orchidearum species complex</taxon>
    </lineage>
</organism>
<protein>
    <submittedName>
        <fullName evidence="2">Uncharacterized protein</fullName>
    </submittedName>
</protein>
<evidence type="ECO:0000256" key="1">
    <source>
        <dbReference type="SAM" id="MobiDB-lite"/>
    </source>
</evidence>
<dbReference type="Proteomes" id="UP000654918">
    <property type="component" value="Unassembled WGS sequence"/>
</dbReference>
<dbReference type="AlphaFoldDB" id="A0A8H6KPT7"/>
<gene>
    <name evidence="2" type="ORF">CPLU01_04323</name>
</gene>
<evidence type="ECO:0000313" key="3">
    <source>
        <dbReference type="Proteomes" id="UP000654918"/>
    </source>
</evidence>